<proteinExistence type="predicted"/>
<evidence type="ECO:0000313" key="2">
    <source>
        <dbReference type="EMBL" id="KAL2074992.1"/>
    </source>
</evidence>
<protein>
    <recommendedName>
        <fullName evidence="4">Metacaspase</fullName>
    </recommendedName>
</protein>
<comment type="caution">
    <text evidence="2">The sequence shown here is derived from an EMBL/GenBank/DDBJ whole genome shotgun (WGS) entry which is preliminary data.</text>
</comment>
<name>A0ABR4CYP9_9HELO</name>
<gene>
    <name evidence="2" type="ORF">VTL71DRAFT_8772</name>
</gene>
<organism evidence="2 3">
    <name type="scientific">Oculimacula yallundae</name>
    <dbReference type="NCBI Taxonomy" id="86028"/>
    <lineage>
        <taxon>Eukaryota</taxon>
        <taxon>Fungi</taxon>
        <taxon>Dikarya</taxon>
        <taxon>Ascomycota</taxon>
        <taxon>Pezizomycotina</taxon>
        <taxon>Leotiomycetes</taxon>
        <taxon>Helotiales</taxon>
        <taxon>Ploettnerulaceae</taxon>
        <taxon>Oculimacula</taxon>
    </lineage>
</organism>
<evidence type="ECO:0000256" key="1">
    <source>
        <dbReference type="SAM" id="MobiDB-lite"/>
    </source>
</evidence>
<accession>A0ABR4CYP9</accession>
<feature type="compositionally biased region" description="Basic and acidic residues" evidence="1">
    <location>
        <begin position="256"/>
        <end position="270"/>
    </location>
</feature>
<evidence type="ECO:0000313" key="3">
    <source>
        <dbReference type="Proteomes" id="UP001595075"/>
    </source>
</evidence>
<evidence type="ECO:0008006" key="4">
    <source>
        <dbReference type="Google" id="ProtNLM"/>
    </source>
</evidence>
<reference evidence="2 3" key="1">
    <citation type="journal article" date="2024" name="Commun. Biol.">
        <title>Comparative genomic analysis of thermophilic fungi reveals convergent evolutionary adaptations and gene losses.</title>
        <authorList>
            <person name="Steindorff A.S."/>
            <person name="Aguilar-Pontes M.V."/>
            <person name="Robinson A.J."/>
            <person name="Andreopoulos B."/>
            <person name="LaButti K."/>
            <person name="Kuo A."/>
            <person name="Mondo S."/>
            <person name="Riley R."/>
            <person name="Otillar R."/>
            <person name="Haridas S."/>
            <person name="Lipzen A."/>
            <person name="Grimwood J."/>
            <person name="Schmutz J."/>
            <person name="Clum A."/>
            <person name="Reid I.D."/>
            <person name="Moisan M.C."/>
            <person name="Butler G."/>
            <person name="Nguyen T.T.M."/>
            <person name="Dewar K."/>
            <person name="Conant G."/>
            <person name="Drula E."/>
            <person name="Henrissat B."/>
            <person name="Hansel C."/>
            <person name="Singer S."/>
            <person name="Hutchinson M.I."/>
            <person name="de Vries R.P."/>
            <person name="Natvig D.O."/>
            <person name="Powell A.J."/>
            <person name="Tsang A."/>
            <person name="Grigoriev I.V."/>
        </authorList>
    </citation>
    <scope>NUCLEOTIDE SEQUENCE [LARGE SCALE GENOMIC DNA]</scope>
    <source>
        <strain evidence="2 3">CBS 494.80</strain>
    </source>
</reference>
<dbReference type="EMBL" id="JAZHXI010000002">
    <property type="protein sequence ID" value="KAL2074992.1"/>
    <property type="molecule type" value="Genomic_DNA"/>
</dbReference>
<keyword evidence="3" id="KW-1185">Reference proteome</keyword>
<dbReference type="Proteomes" id="UP001595075">
    <property type="component" value="Unassembled WGS sequence"/>
</dbReference>
<feature type="region of interest" description="Disordered" evidence="1">
    <location>
        <begin position="256"/>
        <end position="276"/>
    </location>
</feature>
<sequence length="276" mass="30954">MDSSAPIQPTTPLNGEKIVHFLFLHFVEDDTRSWKWMNRLRNALLAYYDIGSIEFFAIPSENAHQSAQLEVWKFRTLHADDASVLCVYYSGHGDLDDEGHLQLAAGPVPYRESKADSPDTDIPTVDWCHLQLDLIDCASDVLIIMDCCSAGAAVAPPDLGPPEPDGGATEFLLSCKRDEDCYTGTDSFTGILIRTLVDKAGDKTSFTIEELCFWMARSVEALRGITVHWQTGPYRSTRVPIHEVVQKDSGLPIYLKPKDSEGRSSWKKEDWSDDYY</sequence>